<dbReference type="RefSeq" id="WP_065611754.1">
    <property type="nucleotide sequence ID" value="NZ_CAWMPN010000015.1"/>
</dbReference>
<sequence>MFFSYSKSEEIKAIQKGILQLFIQCIFATVAYLVVRTDIVTLHNGLSEHSLTEYYQQLLLLIVILSFSYIATTNSEVRSFAILIIGFFTCILIRECDGLFDEVYHGFWLIPALFTVAISFYFALKDKKKLLTTSSRFFDNRYFYTLSCALVIILVFSRLVGMKYLWEVLLEGKYIRTVKNLAEEGVELLGYSLLAYSALGFGIEVHKLKKH</sequence>
<feature type="transmembrane region" description="Helical" evidence="1">
    <location>
        <begin position="144"/>
        <end position="166"/>
    </location>
</feature>
<dbReference type="STRING" id="688.A6E04_16520"/>
<feature type="transmembrane region" description="Helical" evidence="1">
    <location>
        <begin position="54"/>
        <end position="70"/>
    </location>
</feature>
<feature type="transmembrane region" description="Helical" evidence="1">
    <location>
        <begin position="21"/>
        <end position="42"/>
    </location>
</feature>
<protein>
    <submittedName>
        <fullName evidence="2">Uncharacterized protein</fullName>
    </submittedName>
</protein>
<reference evidence="2 3" key="1">
    <citation type="submission" date="2016-06" db="EMBL/GenBank/DDBJ databases">
        <authorList>
            <person name="Kjaerup R.B."/>
            <person name="Dalgaard T.S."/>
            <person name="Juul-Madsen H.R."/>
        </authorList>
    </citation>
    <scope>NUCLEOTIDE SEQUENCE [LARGE SCALE GENOMIC DNA]</scope>
    <source>
        <strain evidence="2 3">1S159</strain>
    </source>
</reference>
<evidence type="ECO:0000256" key="1">
    <source>
        <dbReference type="SAM" id="Phobius"/>
    </source>
</evidence>
<keyword evidence="1" id="KW-0812">Transmembrane</keyword>
<keyword evidence="1" id="KW-1133">Transmembrane helix</keyword>
<keyword evidence="1" id="KW-0472">Membrane</keyword>
<gene>
    <name evidence="2" type="ORF">A6E04_16520</name>
</gene>
<dbReference type="OrthoDB" id="1425700at2"/>
<dbReference type="Proteomes" id="UP000093523">
    <property type="component" value="Unassembled WGS sequence"/>
</dbReference>
<feature type="transmembrane region" description="Helical" evidence="1">
    <location>
        <begin position="106"/>
        <end position="124"/>
    </location>
</feature>
<comment type="caution">
    <text evidence="2">The sequence shown here is derived from an EMBL/GenBank/DDBJ whole genome shotgun (WGS) entry which is preliminary data.</text>
</comment>
<evidence type="ECO:0000313" key="2">
    <source>
        <dbReference type="EMBL" id="OCH19627.1"/>
    </source>
</evidence>
<name>A0A1B9NWP8_ALILO</name>
<dbReference type="AlphaFoldDB" id="A0A1B9NWP8"/>
<organism evidence="2 3">
    <name type="scientific">Aliivibrio logei</name>
    <name type="common">Vibrio logei</name>
    <dbReference type="NCBI Taxonomy" id="688"/>
    <lineage>
        <taxon>Bacteria</taxon>
        <taxon>Pseudomonadati</taxon>
        <taxon>Pseudomonadota</taxon>
        <taxon>Gammaproteobacteria</taxon>
        <taxon>Vibrionales</taxon>
        <taxon>Vibrionaceae</taxon>
        <taxon>Aliivibrio</taxon>
    </lineage>
</organism>
<feature type="transmembrane region" description="Helical" evidence="1">
    <location>
        <begin position="77"/>
        <end position="94"/>
    </location>
</feature>
<evidence type="ECO:0000313" key="3">
    <source>
        <dbReference type="Proteomes" id="UP000093523"/>
    </source>
</evidence>
<feature type="transmembrane region" description="Helical" evidence="1">
    <location>
        <begin position="186"/>
        <end position="205"/>
    </location>
</feature>
<accession>A0A1B9NWP8</accession>
<dbReference type="EMBL" id="MAJU01000015">
    <property type="protein sequence ID" value="OCH19627.1"/>
    <property type="molecule type" value="Genomic_DNA"/>
</dbReference>
<proteinExistence type="predicted"/>